<accession>A0ACA9NX01</accession>
<protein>
    <submittedName>
        <fullName evidence="1">3882_t:CDS:1</fullName>
    </submittedName>
</protein>
<dbReference type="Proteomes" id="UP000789860">
    <property type="component" value="Unassembled WGS sequence"/>
</dbReference>
<gene>
    <name evidence="1" type="ORF">SCALOS_LOCUS9578</name>
</gene>
<name>A0ACA9NX01_9GLOM</name>
<comment type="caution">
    <text evidence="1">The sequence shown here is derived from an EMBL/GenBank/DDBJ whole genome shotgun (WGS) entry which is preliminary data.</text>
</comment>
<evidence type="ECO:0000313" key="2">
    <source>
        <dbReference type="Proteomes" id="UP000789860"/>
    </source>
</evidence>
<proteinExistence type="predicted"/>
<keyword evidence="2" id="KW-1185">Reference proteome</keyword>
<reference evidence="1" key="1">
    <citation type="submission" date="2021-06" db="EMBL/GenBank/DDBJ databases">
        <authorList>
            <person name="Kallberg Y."/>
            <person name="Tangrot J."/>
            <person name="Rosling A."/>
        </authorList>
    </citation>
    <scope>NUCLEOTIDE SEQUENCE</scope>
    <source>
        <strain evidence="1">AU212A</strain>
    </source>
</reference>
<feature type="non-terminal residue" evidence="1">
    <location>
        <position position="104"/>
    </location>
</feature>
<evidence type="ECO:0000313" key="1">
    <source>
        <dbReference type="EMBL" id="CAG8676847.1"/>
    </source>
</evidence>
<sequence>MTELKNFSDPPKIIATDGIAQIEVFSANDSSTKELQYCKGFSNGQETLKSVDLIVRGNLPSWLKGDFFTVGPGIYDIKYTKMIGTDEGYESATATFSMGHWFDG</sequence>
<organism evidence="1 2">
    <name type="scientific">Scutellospora calospora</name>
    <dbReference type="NCBI Taxonomy" id="85575"/>
    <lineage>
        <taxon>Eukaryota</taxon>
        <taxon>Fungi</taxon>
        <taxon>Fungi incertae sedis</taxon>
        <taxon>Mucoromycota</taxon>
        <taxon>Glomeromycotina</taxon>
        <taxon>Glomeromycetes</taxon>
        <taxon>Diversisporales</taxon>
        <taxon>Gigasporaceae</taxon>
        <taxon>Scutellospora</taxon>
    </lineage>
</organism>
<dbReference type="EMBL" id="CAJVPM010030509">
    <property type="protein sequence ID" value="CAG8676847.1"/>
    <property type="molecule type" value="Genomic_DNA"/>
</dbReference>